<evidence type="ECO:0000313" key="3">
    <source>
        <dbReference type="Proteomes" id="UP001500751"/>
    </source>
</evidence>
<dbReference type="GO" id="GO:0016829">
    <property type="term" value="F:lyase activity"/>
    <property type="evidence" value="ECO:0007669"/>
    <property type="project" value="UniProtKB-KW"/>
</dbReference>
<proteinExistence type="predicted"/>
<keyword evidence="3" id="KW-1185">Reference proteome</keyword>
<evidence type="ECO:0000313" key="2">
    <source>
        <dbReference type="EMBL" id="GAA2031050.1"/>
    </source>
</evidence>
<evidence type="ECO:0000256" key="1">
    <source>
        <dbReference type="SAM" id="MobiDB-lite"/>
    </source>
</evidence>
<organism evidence="2 3">
    <name type="scientific">Catenulispora yoronensis</name>
    <dbReference type="NCBI Taxonomy" id="450799"/>
    <lineage>
        <taxon>Bacteria</taxon>
        <taxon>Bacillati</taxon>
        <taxon>Actinomycetota</taxon>
        <taxon>Actinomycetes</taxon>
        <taxon>Catenulisporales</taxon>
        <taxon>Catenulisporaceae</taxon>
        <taxon>Catenulispora</taxon>
    </lineage>
</organism>
<keyword evidence="2" id="KW-0067">ATP-binding</keyword>
<feature type="region of interest" description="Disordered" evidence="1">
    <location>
        <begin position="32"/>
        <end position="62"/>
    </location>
</feature>
<keyword evidence="2" id="KW-0456">Lyase</keyword>
<gene>
    <name evidence="2" type="ORF">GCM10009839_33650</name>
</gene>
<dbReference type="EMBL" id="BAAAQN010000017">
    <property type="protein sequence ID" value="GAA2031050.1"/>
    <property type="molecule type" value="Genomic_DNA"/>
</dbReference>
<dbReference type="InterPro" id="IPR027417">
    <property type="entry name" value="P-loop_NTPase"/>
</dbReference>
<dbReference type="GO" id="GO:0005524">
    <property type="term" value="F:ATP binding"/>
    <property type="evidence" value="ECO:0007669"/>
    <property type="project" value="UniProtKB-KW"/>
</dbReference>
<protein>
    <submittedName>
        <fullName evidence="2">ATP-binding protein</fullName>
    </submittedName>
</protein>
<comment type="caution">
    <text evidence="2">The sequence shown here is derived from an EMBL/GenBank/DDBJ whole genome shotgun (WGS) entry which is preliminary data.</text>
</comment>
<sequence length="505" mass="54270">MAFTTKSKKSQLPEVDFASLLAPAADGAEPSTIAVAAAPESKKRKAPVDPTPPRRGYARKFAGRAPKTPPIPVFRSSTGQFSGLYPWLYGQSMPPVGVYIGVDCLTGGAFSCHPIEWLHQGLITNPNMLITGVPGAGKSAAIKSLAMRLMAYGVKTFVLGDIKNEYAPLSRALGVEPVELGPGLGARLNPLDAGPLGTNLPADPELLRERLEEIHRRRITLLASLVVMRLGRALTPTEEAAFSLAIKQASGEASGNRLIDPTIPQVWALLRDPVPEMAEELRVRDGDIGELREMIRPAVDALGNMVQGSLSGLFDGPTTVGVDFSAPIQTVDLSRIDGRGDETVAMTLACVSSWGQAAIDEPGGPVRLVVRDELWRAMRVPAMIRKLDSDLRLSRAQGTIQVLSTHRLADFEAVGAAGSEEVTIAKNLIASCDVRICLRQDTAPLAMTREAIGLTDTECAHIASWSGEHRGRAVWKVGRSASHVVQTVLTPLERQLYHTNERMVV</sequence>
<name>A0ABP5FSF4_9ACTN</name>
<reference evidence="3" key="1">
    <citation type="journal article" date="2019" name="Int. J. Syst. Evol. Microbiol.">
        <title>The Global Catalogue of Microorganisms (GCM) 10K type strain sequencing project: providing services to taxonomists for standard genome sequencing and annotation.</title>
        <authorList>
            <consortium name="The Broad Institute Genomics Platform"/>
            <consortium name="The Broad Institute Genome Sequencing Center for Infectious Disease"/>
            <person name="Wu L."/>
            <person name="Ma J."/>
        </authorList>
    </citation>
    <scope>NUCLEOTIDE SEQUENCE [LARGE SCALE GENOMIC DNA]</scope>
    <source>
        <strain evidence="3">JCM 16014</strain>
    </source>
</reference>
<accession>A0ABP5FSF4</accession>
<dbReference type="Proteomes" id="UP001500751">
    <property type="component" value="Unassembled WGS sequence"/>
</dbReference>
<dbReference type="SUPFAM" id="SSF52540">
    <property type="entry name" value="P-loop containing nucleoside triphosphate hydrolases"/>
    <property type="match status" value="1"/>
</dbReference>
<dbReference type="RefSeq" id="WP_344666593.1">
    <property type="nucleotide sequence ID" value="NZ_BAAAQN010000017.1"/>
</dbReference>
<keyword evidence="2" id="KW-0547">Nucleotide-binding</keyword>
<dbReference type="Gene3D" id="3.40.50.300">
    <property type="entry name" value="P-loop containing nucleotide triphosphate hydrolases"/>
    <property type="match status" value="2"/>
</dbReference>